<dbReference type="AlphaFoldDB" id="A0A0E2PZ72"/>
<keyword evidence="4" id="KW-0964">Secreted</keyword>
<evidence type="ECO:0000256" key="6">
    <source>
        <dbReference type="ARBA" id="ARBA00023287"/>
    </source>
</evidence>
<comment type="similarity">
    <text evidence="3">Belongs to the ComC family.</text>
</comment>
<sequence length="53" mass="5860">MANNTINNFETLDNHALEQVVGGSGWMDYINGFLKGFGGQRTLPTKDYNIPQA</sequence>
<comment type="function">
    <text evidence="1">Acts as a pheromone, induces cells to develop competence for genetic transformation.</text>
</comment>
<evidence type="ECO:0000256" key="1">
    <source>
        <dbReference type="ARBA" id="ARBA00002667"/>
    </source>
</evidence>
<comment type="caution">
    <text evidence="7">The sequence shown here is derived from an EMBL/GenBank/DDBJ whole genome shotgun (WGS) entry which is preliminary data.</text>
</comment>
<keyword evidence="5" id="KW-0588">Pheromone</keyword>
<evidence type="ECO:0000256" key="5">
    <source>
        <dbReference type="ARBA" id="ARBA00023044"/>
    </source>
</evidence>
<evidence type="ECO:0000256" key="3">
    <source>
        <dbReference type="ARBA" id="ARBA00009039"/>
    </source>
</evidence>
<accession>A0A0E2PZ72</accession>
<dbReference type="GO" id="GO:0030420">
    <property type="term" value="P:establishment of competence for transformation"/>
    <property type="evidence" value="ECO:0007669"/>
    <property type="project" value="UniProtKB-KW"/>
</dbReference>
<dbReference type="PATRIC" id="fig|1433289.7.peg.1981"/>
<gene>
    <name evidence="7" type="ORF">X841_09550</name>
</gene>
<dbReference type="InterPro" id="IPR010133">
    <property type="entry name" value="Bacteriocin_signal_seq"/>
</dbReference>
<dbReference type="Pfam" id="PF03047">
    <property type="entry name" value="ComC"/>
    <property type="match status" value="1"/>
</dbReference>
<name>A0A0E2PZ72_STRTR</name>
<protein>
    <submittedName>
        <fullName evidence="7">Signal peptidase</fullName>
    </submittedName>
</protein>
<reference evidence="8" key="1">
    <citation type="submission" date="2013-12" db="EMBL/GenBank/DDBJ databases">
        <title>Genome sequences of Streptococcus thermophilus strains MTH17CL396 and M17PTZA496 isolated from Fontina cheese in Valle d'Aosta region (Italy).</title>
        <authorList>
            <person name="Treu L."/>
            <person name="Giacomini A."/>
            <person name="Corich V."/>
            <person name="Vendramin V."/>
            <person name="Bovo B."/>
        </authorList>
    </citation>
    <scope>NUCLEOTIDE SEQUENCE [LARGE SCALE GENOMIC DNA]</scope>
    <source>
        <strain evidence="8">M17PTZA496</strain>
    </source>
</reference>
<evidence type="ECO:0000313" key="8">
    <source>
        <dbReference type="Proteomes" id="UP000024559"/>
    </source>
</evidence>
<proteinExistence type="inferred from homology"/>
<dbReference type="NCBIfam" id="TIGR01847">
    <property type="entry name" value="bacteriocin_sig"/>
    <property type="match status" value="1"/>
</dbReference>
<dbReference type="RefSeq" id="WP_011681573.1">
    <property type="nucleotide sequence ID" value="NZ_CM002372.1"/>
</dbReference>
<dbReference type="GO" id="GO:0005576">
    <property type="term" value="C:extracellular region"/>
    <property type="evidence" value="ECO:0007669"/>
    <property type="project" value="UniProtKB-SubCell"/>
</dbReference>
<dbReference type="GO" id="GO:0005186">
    <property type="term" value="F:pheromone activity"/>
    <property type="evidence" value="ECO:0007669"/>
    <property type="project" value="UniProtKB-KW"/>
</dbReference>
<comment type="subcellular location">
    <subcellularLocation>
        <location evidence="2">Secreted</location>
    </subcellularLocation>
</comment>
<dbReference type="Proteomes" id="UP000024559">
    <property type="component" value="Chromosome"/>
</dbReference>
<dbReference type="EMBL" id="AZJT01000067">
    <property type="protein sequence ID" value="ETW88213.1"/>
    <property type="molecule type" value="Genomic_DNA"/>
</dbReference>
<evidence type="ECO:0000256" key="4">
    <source>
        <dbReference type="ARBA" id="ARBA00022525"/>
    </source>
</evidence>
<keyword evidence="6" id="KW-0178">Competence</keyword>
<organism evidence="7 8">
    <name type="scientific">Streptococcus thermophilus M17PTZA496</name>
    <dbReference type="NCBI Taxonomy" id="1433289"/>
    <lineage>
        <taxon>Bacteria</taxon>
        <taxon>Bacillati</taxon>
        <taxon>Bacillota</taxon>
        <taxon>Bacilli</taxon>
        <taxon>Lactobacillales</taxon>
        <taxon>Streptococcaceae</taxon>
        <taxon>Streptococcus</taxon>
    </lineage>
</organism>
<evidence type="ECO:0000313" key="7">
    <source>
        <dbReference type="EMBL" id="ETW88213.1"/>
    </source>
</evidence>
<dbReference type="HOGENOM" id="CLU_3066879_0_0_9"/>
<dbReference type="InterPro" id="IPR004288">
    <property type="entry name" value="Competence_ComC"/>
</dbReference>
<evidence type="ECO:0000256" key="2">
    <source>
        <dbReference type="ARBA" id="ARBA00004613"/>
    </source>
</evidence>